<feature type="region of interest" description="Disordered" evidence="1">
    <location>
        <begin position="179"/>
        <end position="200"/>
    </location>
</feature>
<dbReference type="InterPro" id="IPR009097">
    <property type="entry name" value="Cyclic_Pdiesterase"/>
</dbReference>
<dbReference type="InterPro" id="IPR050580">
    <property type="entry name" value="2H_phosphoesterase_YjcG-like"/>
</dbReference>
<gene>
    <name evidence="2" type="ORF">GCM10008956_23740</name>
</gene>
<dbReference type="GO" id="GO:0016874">
    <property type="term" value="F:ligase activity"/>
    <property type="evidence" value="ECO:0007669"/>
    <property type="project" value="UniProtKB-KW"/>
</dbReference>
<evidence type="ECO:0000313" key="2">
    <source>
        <dbReference type="EMBL" id="GGM46827.1"/>
    </source>
</evidence>
<name>A0A8H9GQI6_9DEIO</name>
<keyword evidence="2" id="KW-0436">Ligase</keyword>
<dbReference type="EMBL" id="BMQG01000007">
    <property type="protein sequence ID" value="GGM46827.1"/>
    <property type="molecule type" value="Genomic_DNA"/>
</dbReference>
<dbReference type="PANTHER" id="PTHR40037">
    <property type="entry name" value="PHOSPHOESTERASE YJCG-RELATED"/>
    <property type="match status" value="1"/>
</dbReference>
<accession>A0A8H9GQI6</accession>
<evidence type="ECO:0000256" key="1">
    <source>
        <dbReference type="SAM" id="MobiDB-lite"/>
    </source>
</evidence>
<proteinExistence type="predicted"/>
<reference evidence="3" key="1">
    <citation type="journal article" date="2019" name="Int. J. Syst. Evol. Microbiol.">
        <title>The Global Catalogue of Microorganisms (GCM) 10K type strain sequencing project: providing services to taxonomists for standard genome sequencing and annotation.</title>
        <authorList>
            <consortium name="The Broad Institute Genomics Platform"/>
            <consortium name="The Broad Institute Genome Sequencing Center for Infectious Disease"/>
            <person name="Wu L."/>
            <person name="Ma J."/>
        </authorList>
    </citation>
    <scope>NUCLEOTIDE SEQUENCE [LARGE SCALE GENOMIC DNA]</scope>
    <source>
        <strain evidence="3">JCM 31047</strain>
    </source>
</reference>
<dbReference type="Proteomes" id="UP000600547">
    <property type="component" value="Unassembled WGS sequence"/>
</dbReference>
<keyword evidence="3" id="KW-1185">Reference proteome</keyword>
<protein>
    <submittedName>
        <fullName evidence="2">2'-5' RNA ligase</fullName>
    </submittedName>
</protein>
<dbReference type="Pfam" id="PF13563">
    <property type="entry name" value="2_5_RNA_ligase2"/>
    <property type="match status" value="1"/>
</dbReference>
<comment type="caution">
    <text evidence="2">The sequence shown here is derived from an EMBL/GenBank/DDBJ whole genome shotgun (WGS) entry which is preliminary data.</text>
</comment>
<dbReference type="AlphaFoldDB" id="A0A8H9GQI6"/>
<organism evidence="2 3">
    <name type="scientific">Deinococcus arenae</name>
    <dbReference type="NCBI Taxonomy" id="1452751"/>
    <lineage>
        <taxon>Bacteria</taxon>
        <taxon>Thermotogati</taxon>
        <taxon>Deinococcota</taxon>
        <taxon>Deinococci</taxon>
        <taxon>Deinococcales</taxon>
        <taxon>Deinococcaceae</taxon>
        <taxon>Deinococcus</taxon>
    </lineage>
</organism>
<evidence type="ECO:0000313" key="3">
    <source>
        <dbReference type="Proteomes" id="UP000600547"/>
    </source>
</evidence>
<dbReference type="SUPFAM" id="SSF55144">
    <property type="entry name" value="LigT-like"/>
    <property type="match status" value="1"/>
</dbReference>
<sequence>MGLFLPTLDDAPSPLYSIVAWPPEALDSWLRRLQDRLNVRGFGLPHLNVRAPFQTPLRSAELVAVCRDVLRGQPAFDVQVRGWKQLPGVIFLECELSPDLRALHDRTLSIEPSSRARYDGPEYRPHLTLALGVLKWAEPILWEEIQHLTPPVTHFRVEALSLTREHRGEVQELHTFPLLETGADPEPVGSTPPSAEPAPS</sequence>
<dbReference type="RefSeq" id="WP_110828867.1">
    <property type="nucleotide sequence ID" value="NZ_BMQG01000007.1"/>
</dbReference>
<dbReference type="PANTHER" id="PTHR40037:SF1">
    <property type="entry name" value="PHOSPHOESTERASE SAOUHSC_00951-RELATED"/>
    <property type="match status" value="1"/>
</dbReference>
<dbReference type="Gene3D" id="3.90.1140.10">
    <property type="entry name" value="Cyclic phosphodiesterase"/>
    <property type="match status" value="1"/>
</dbReference>